<evidence type="ECO:0000313" key="4">
    <source>
        <dbReference type="Proteomes" id="UP000664844"/>
    </source>
</evidence>
<keyword evidence="1" id="KW-1133">Transmembrane helix</keyword>
<dbReference type="InterPro" id="IPR003848">
    <property type="entry name" value="DUF218"/>
</dbReference>
<dbReference type="InterPro" id="IPR051599">
    <property type="entry name" value="Cell_Envelope_Assoc"/>
</dbReference>
<reference evidence="3 4" key="1">
    <citation type="submission" date="2021-03" db="EMBL/GenBank/DDBJ databases">
        <title>Metabolic Capacity of the Antarctic Cyanobacterium Phormidium pseudopriestleyi that Sustains Oxygenic Photosynthesis in the Presence of Hydrogen Sulfide.</title>
        <authorList>
            <person name="Lumian J.E."/>
            <person name="Jungblut A.D."/>
            <person name="Dillon M.L."/>
            <person name="Hawes I."/>
            <person name="Doran P.T."/>
            <person name="Mackey T.J."/>
            <person name="Dick G.J."/>
            <person name="Grettenberger C.L."/>
            <person name="Sumner D.Y."/>
        </authorList>
    </citation>
    <scope>NUCLEOTIDE SEQUENCE [LARGE SCALE GENOMIC DNA]</scope>
    <source>
        <strain evidence="3 4">FRX01</strain>
    </source>
</reference>
<evidence type="ECO:0000256" key="1">
    <source>
        <dbReference type="SAM" id="Phobius"/>
    </source>
</evidence>
<accession>A0ABS3FRJ2</accession>
<keyword evidence="1" id="KW-0472">Membrane</keyword>
<dbReference type="Gene3D" id="3.40.50.620">
    <property type="entry name" value="HUPs"/>
    <property type="match status" value="1"/>
</dbReference>
<comment type="caution">
    <text evidence="3">The sequence shown here is derived from an EMBL/GenBank/DDBJ whole genome shotgun (WGS) entry which is preliminary data.</text>
</comment>
<feature type="domain" description="DUF218" evidence="2">
    <location>
        <begin position="42"/>
        <end position="157"/>
    </location>
</feature>
<keyword evidence="1" id="KW-0812">Transmembrane</keyword>
<proteinExistence type="predicted"/>
<protein>
    <submittedName>
        <fullName evidence="3">YdcF family protein</fullName>
    </submittedName>
</protein>
<dbReference type="InterPro" id="IPR014729">
    <property type="entry name" value="Rossmann-like_a/b/a_fold"/>
</dbReference>
<name>A0ABS3FRJ2_9CYAN</name>
<keyword evidence="4" id="KW-1185">Reference proteome</keyword>
<dbReference type="CDD" id="cd06259">
    <property type="entry name" value="YdcF-like"/>
    <property type="match status" value="1"/>
</dbReference>
<evidence type="ECO:0000259" key="2">
    <source>
        <dbReference type="Pfam" id="PF02698"/>
    </source>
</evidence>
<dbReference type="PANTHER" id="PTHR30336">
    <property type="entry name" value="INNER MEMBRANE PROTEIN, PROBABLE PERMEASE"/>
    <property type="match status" value="1"/>
</dbReference>
<feature type="transmembrane region" description="Helical" evidence="1">
    <location>
        <begin position="12"/>
        <end position="33"/>
    </location>
</feature>
<dbReference type="EMBL" id="JAFLQW010000309">
    <property type="protein sequence ID" value="MBO0349735.1"/>
    <property type="molecule type" value="Genomic_DNA"/>
</dbReference>
<dbReference type="RefSeq" id="WP_207088243.1">
    <property type="nucleotide sequence ID" value="NZ_JAFLQW010000309.1"/>
</dbReference>
<organism evidence="3 4">
    <name type="scientific">Phormidium pseudopriestleyi FRX01</name>
    <dbReference type="NCBI Taxonomy" id="1759528"/>
    <lineage>
        <taxon>Bacteria</taxon>
        <taxon>Bacillati</taxon>
        <taxon>Cyanobacteriota</taxon>
        <taxon>Cyanophyceae</taxon>
        <taxon>Oscillatoriophycideae</taxon>
        <taxon>Oscillatoriales</taxon>
        <taxon>Oscillatoriaceae</taxon>
        <taxon>Phormidium</taxon>
    </lineage>
</organism>
<sequence>MSQRLSVGQKFWRLFLTTVLVILVGWIPLQIAIARLFVPVPQAIVVLGGHPHRMTWAAQFWQQQPHLDIWLSGVGVENPGYRQIFQNAGVPESQLYFETRSTDTVTNFTDMREELVSRGLRYVYLITSDYHIRRSWAIALFVFGSRGMIITPIAVPSQGIPLESPGRVFRDSLRSILWIFTRYSGADLNPNLP</sequence>
<evidence type="ECO:0000313" key="3">
    <source>
        <dbReference type="EMBL" id="MBO0349735.1"/>
    </source>
</evidence>
<dbReference type="Pfam" id="PF02698">
    <property type="entry name" value="DUF218"/>
    <property type="match status" value="1"/>
</dbReference>
<dbReference type="PANTHER" id="PTHR30336:SF20">
    <property type="entry name" value="DUF218 DOMAIN-CONTAINING PROTEIN"/>
    <property type="match status" value="1"/>
</dbReference>
<gene>
    <name evidence="3" type="ORF">J0895_11560</name>
</gene>
<dbReference type="Proteomes" id="UP000664844">
    <property type="component" value="Unassembled WGS sequence"/>
</dbReference>